<proteinExistence type="predicted"/>
<protein>
    <submittedName>
        <fullName evidence="1">Uncharacterized protein</fullName>
    </submittedName>
</protein>
<evidence type="ECO:0000313" key="2">
    <source>
        <dbReference type="Proteomes" id="UP000038830"/>
    </source>
</evidence>
<sequence length="87" mass="9741">MDLDSPKDLMKNIENFFGNASPQSPSFRFALSTRRRQRSQRQPKMEISTGGIAKVLSDSFDTHSPGSALAFDLNENACIKEYVSSRL</sequence>
<dbReference type="AlphaFoldDB" id="A0A0H5C9M5"/>
<name>A0A0H5C9M5_CYBJN</name>
<dbReference type="Proteomes" id="UP000038830">
    <property type="component" value="Unassembled WGS sequence"/>
</dbReference>
<organism evidence="1 2">
    <name type="scientific">Cyberlindnera jadinii (strain ATCC 18201 / CBS 1600 / BCRC 20928 / JCM 3617 / NBRC 0987 / NRRL Y-1542)</name>
    <name type="common">Torula yeast</name>
    <name type="synonym">Candida utilis</name>
    <dbReference type="NCBI Taxonomy" id="983966"/>
    <lineage>
        <taxon>Eukaryota</taxon>
        <taxon>Fungi</taxon>
        <taxon>Dikarya</taxon>
        <taxon>Ascomycota</taxon>
        <taxon>Saccharomycotina</taxon>
        <taxon>Saccharomycetes</taxon>
        <taxon>Phaffomycetales</taxon>
        <taxon>Phaffomycetaceae</taxon>
        <taxon>Cyberlindnera</taxon>
    </lineage>
</organism>
<accession>A0A0H5C9M5</accession>
<reference evidence="2" key="1">
    <citation type="journal article" date="2015" name="J. Biotechnol.">
        <title>The structure of the Cyberlindnera jadinii genome and its relation to Candida utilis analyzed by the occurrence of single nucleotide polymorphisms.</title>
        <authorList>
            <person name="Rupp O."/>
            <person name="Brinkrolf K."/>
            <person name="Buerth C."/>
            <person name="Kunigo M."/>
            <person name="Schneider J."/>
            <person name="Jaenicke S."/>
            <person name="Goesmann A."/>
            <person name="Puehler A."/>
            <person name="Jaeger K.-E."/>
            <person name="Ernst J.F."/>
        </authorList>
    </citation>
    <scope>NUCLEOTIDE SEQUENCE [LARGE SCALE GENOMIC DNA]</scope>
    <source>
        <strain evidence="2">ATCC 18201 / CBS 1600 / BCRC 20928 / JCM 3617 / NBRC 0987 / NRRL Y-1542</strain>
    </source>
</reference>
<gene>
    <name evidence="1" type="ORF">BN1211_6106</name>
</gene>
<evidence type="ECO:0000313" key="1">
    <source>
        <dbReference type="EMBL" id="CEP25110.1"/>
    </source>
</evidence>
<dbReference type="EMBL" id="CDQK01000007">
    <property type="protein sequence ID" value="CEP25110.1"/>
    <property type="molecule type" value="Genomic_DNA"/>
</dbReference>